<comment type="similarity">
    <text evidence="1">Belongs to the N(4)/N(6)-methyltransferase family. N(4) subfamily.</text>
</comment>
<keyword evidence="4" id="KW-0808">Transferase</keyword>
<keyword evidence="11" id="KW-1185">Reference proteome</keyword>
<evidence type="ECO:0000313" key="10">
    <source>
        <dbReference type="EMBL" id="TWG26740.1"/>
    </source>
</evidence>
<sequence length="427" mass="47330">MPQPIQSTLFAEPAAVTRRSTNSTTFANNMSLPVHRWFRYSAGFSADWVATEVEKHAARRVLDPFAGSGTTLLAAQAVGAESAGVELHPFVARVAQAKLLWSANVDEFRVRAKKVIAAADDLQPDLSEASDLTVKCFPPESLGPLLALRNALDEYKQGDDIDDLLWLALVAILRKCSPVGTAQWQYVLPGKSKAKVALAFDAFQEQVEIMGRDMALRQSELPSAPQALLSEADVRQPFEIGEGWADLVITSPPYANNYDYADSARLEMTFLGDIASWGDLKPLRQKLVRSCTQQMARYDGHAVLESSPGLDPIRAELAEVYAELAEVRQTKGGKKAYHSMIVAYFDDMATAWQQIRRSTATGGQVCFVVGDSAPYGVHVPVEKWLGTLAIAAGFRDWRFEKVRTRNDKWENRKHRVPLHEGRLWVVD</sequence>
<dbReference type="InterPro" id="IPR017985">
    <property type="entry name" value="MeTrfase_CN4_CS"/>
</dbReference>
<evidence type="ECO:0000256" key="3">
    <source>
        <dbReference type="ARBA" id="ARBA00022603"/>
    </source>
</evidence>
<proteinExistence type="inferred from homology"/>
<dbReference type="GO" id="GO:0015667">
    <property type="term" value="F:site-specific DNA-methyltransferase (cytosine-N4-specific) activity"/>
    <property type="evidence" value="ECO:0007669"/>
    <property type="project" value="UniProtKB-EC"/>
</dbReference>
<dbReference type="PROSITE" id="PS00093">
    <property type="entry name" value="N4_MTASE"/>
    <property type="match status" value="1"/>
</dbReference>
<evidence type="ECO:0000256" key="8">
    <source>
        <dbReference type="ARBA" id="ARBA00049120"/>
    </source>
</evidence>
<keyword evidence="5" id="KW-0949">S-adenosyl-L-methionine</keyword>
<dbReference type="GO" id="GO:0009307">
    <property type="term" value="P:DNA restriction-modification system"/>
    <property type="evidence" value="ECO:0007669"/>
    <property type="project" value="UniProtKB-KW"/>
</dbReference>
<dbReference type="EMBL" id="VIWY01000001">
    <property type="protein sequence ID" value="TWG26740.1"/>
    <property type="molecule type" value="Genomic_DNA"/>
</dbReference>
<evidence type="ECO:0000259" key="9">
    <source>
        <dbReference type="Pfam" id="PF01555"/>
    </source>
</evidence>
<keyword evidence="3 10" id="KW-0489">Methyltransferase</keyword>
<evidence type="ECO:0000256" key="1">
    <source>
        <dbReference type="ARBA" id="ARBA00010203"/>
    </source>
</evidence>
<name>A0A561WS94_ACTTI</name>
<dbReference type="SUPFAM" id="SSF53335">
    <property type="entry name" value="S-adenosyl-L-methionine-dependent methyltransferases"/>
    <property type="match status" value="1"/>
</dbReference>
<dbReference type="GO" id="GO:0003677">
    <property type="term" value="F:DNA binding"/>
    <property type="evidence" value="ECO:0007669"/>
    <property type="project" value="UniProtKB-KW"/>
</dbReference>
<dbReference type="Gene3D" id="3.40.50.150">
    <property type="entry name" value="Vaccinia Virus protein VP39"/>
    <property type="match status" value="2"/>
</dbReference>
<keyword evidence="6" id="KW-0680">Restriction system</keyword>
<organism evidence="10 11">
    <name type="scientific">Actinoplanes teichomyceticus</name>
    <dbReference type="NCBI Taxonomy" id="1867"/>
    <lineage>
        <taxon>Bacteria</taxon>
        <taxon>Bacillati</taxon>
        <taxon>Actinomycetota</taxon>
        <taxon>Actinomycetes</taxon>
        <taxon>Micromonosporales</taxon>
        <taxon>Micromonosporaceae</taxon>
        <taxon>Actinoplanes</taxon>
    </lineage>
</organism>
<gene>
    <name evidence="10" type="ORF">FHX34_1011738</name>
</gene>
<dbReference type="EC" id="2.1.1.113" evidence="2"/>
<dbReference type="Pfam" id="PF01555">
    <property type="entry name" value="N6_N4_Mtase"/>
    <property type="match status" value="1"/>
</dbReference>
<dbReference type="GO" id="GO:0032259">
    <property type="term" value="P:methylation"/>
    <property type="evidence" value="ECO:0007669"/>
    <property type="project" value="UniProtKB-KW"/>
</dbReference>
<evidence type="ECO:0000256" key="6">
    <source>
        <dbReference type="ARBA" id="ARBA00022747"/>
    </source>
</evidence>
<dbReference type="Proteomes" id="UP000320239">
    <property type="component" value="Unassembled WGS sequence"/>
</dbReference>
<reference evidence="10 11" key="1">
    <citation type="submission" date="2019-06" db="EMBL/GenBank/DDBJ databases">
        <title>Sequencing the genomes of 1000 actinobacteria strains.</title>
        <authorList>
            <person name="Klenk H.-P."/>
        </authorList>
    </citation>
    <scope>NUCLEOTIDE SEQUENCE [LARGE SCALE GENOMIC DNA]</scope>
    <source>
        <strain evidence="10 11">DSM 43866</strain>
    </source>
</reference>
<dbReference type="InterPro" id="IPR029063">
    <property type="entry name" value="SAM-dependent_MTases_sf"/>
</dbReference>
<comment type="caution">
    <text evidence="10">The sequence shown here is derived from an EMBL/GenBank/DDBJ whole genome shotgun (WGS) entry which is preliminary data.</text>
</comment>
<dbReference type="InterPro" id="IPR002941">
    <property type="entry name" value="DNA_methylase_N4/N6"/>
</dbReference>
<accession>A0A561WS94</accession>
<protein>
    <recommendedName>
        <fullName evidence="2">site-specific DNA-methyltransferase (cytosine-N(4)-specific)</fullName>
        <ecNumber evidence="2">2.1.1.113</ecNumber>
    </recommendedName>
</protein>
<evidence type="ECO:0000256" key="2">
    <source>
        <dbReference type="ARBA" id="ARBA00012185"/>
    </source>
</evidence>
<comment type="catalytic activity">
    <reaction evidence="8">
        <text>a 2'-deoxycytidine in DNA + S-adenosyl-L-methionine = an N(4)-methyl-2'-deoxycytidine in DNA + S-adenosyl-L-homocysteine + H(+)</text>
        <dbReference type="Rhea" id="RHEA:16857"/>
        <dbReference type="Rhea" id="RHEA-COMP:11369"/>
        <dbReference type="Rhea" id="RHEA-COMP:13674"/>
        <dbReference type="ChEBI" id="CHEBI:15378"/>
        <dbReference type="ChEBI" id="CHEBI:57856"/>
        <dbReference type="ChEBI" id="CHEBI:59789"/>
        <dbReference type="ChEBI" id="CHEBI:85452"/>
        <dbReference type="ChEBI" id="CHEBI:137933"/>
        <dbReference type="EC" id="2.1.1.113"/>
    </reaction>
</comment>
<evidence type="ECO:0000313" key="11">
    <source>
        <dbReference type="Proteomes" id="UP000320239"/>
    </source>
</evidence>
<evidence type="ECO:0000256" key="4">
    <source>
        <dbReference type="ARBA" id="ARBA00022679"/>
    </source>
</evidence>
<dbReference type="GO" id="GO:0008170">
    <property type="term" value="F:N-methyltransferase activity"/>
    <property type="evidence" value="ECO:0007669"/>
    <property type="project" value="InterPro"/>
</dbReference>
<dbReference type="AlphaFoldDB" id="A0A561WS94"/>
<dbReference type="RefSeq" id="WP_203723741.1">
    <property type="nucleotide sequence ID" value="NZ_BOMX01000122.1"/>
</dbReference>
<evidence type="ECO:0000256" key="7">
    <source>
        <dbReference type="ARBA" id="ARBA00023125"/>
    </source>
</evidence>
<feature type="domain" description="DNA methylase N-4/N-6" evidence="9">
    <location>
        <begin position="61"/>
        <end position="96"/>
    </location>
</feature>
<keyword evidence="7" id="KW-0238">DNA-binding</keyword>
<dbReference type="CDD" id="cd02440">
    <property type="entry name" value="AdoMet_MTases"/>
    <property type="match status" value="1"/>
</dbReference>
<evidence type="ECO:0000256" key="5">
    <source>
        <dbReference type="ARBA" id="ARBA00022691"/>
    </source>
</evidence>